<dbReference type="InterPro" id="IPR036291">
    <property type="entry name" value="NAD(P)-bd_dom_sf"/>
</dbReference>
<dbReference type="InterPro" id="IPR002347">
    <property type="entry name" value="SDR_fam"/>
</dbReference>
<keyword evidence="5" id="KW-1185">Reference proteome</keyword>
<dbReference type="Proteomes" id="UP001216595">
    <property type="component" value="Unassembled WGS sequence"/>
</dbReference>
<dbReference type="CDD" id="cd05233">
    <property type="entry name" value="SDR_c"/>
    <property type="match status" value="1"/>
</dbReference>
<reference evidence="4 5" key="1">
    <citation type="submission" date="2023-01" db="EMBL/GenBank/DDBJ databases">
        <title>Novel species of the genus Asticcacaulis isolated from rivers.</title>
        <authorList>
            <person name="Lu H."/>
        </authorList>
    </citation>
    <scope>NUCLEOTIDE SEQUENCE [LARGE SCALE GENOMIC DNA]</scope>
    <source>
        <strain evidence="4 5">DXS10W</strain>
    </source>
</reference>
<proteinExistence type="inferred from homology"/>
<dbReference type="PRINTS" id="PR00081">
    <property type="entry name" value="GDHRDH"/>
</dbReference>
<protein>
    <submittedName>
        <fullName evidence="4">SDR family NAD(P)-dependent oxidoreductase</fullName>
    </submittedName>
</protein>
<evidence type="ECO:0000256" key="1">
    <source>
        <dbReference type="ARBA" id="ARBA00006484"/>
    </source>
</evidence>
<evidence type="ECO:0000313" key="5">
    <source>
        <dbReference type="Proteomes" id="UP001216595"/>
    </source>
</evidence>
<evidence type="ECO:0000313" key="4">
    <source>
        <dbReference type="EMBL" id="MDC7694309.1"/>
    </source>
</evidence>
<dbReference type="SUPFAM" id="SSF51735">
    <property type="entry name" value="NAD(P)-binding Rossmann-fold domains"/>
    <property type="match status" value="1"/>
</dbReference>
<dbReference type="Pfam" id="PF00106">
    <property type="entry name" value="adh_short"/>
    <property type="match status" value="1"/>
</dbReference>
<sequence>MAVETTSLAGKRVLVTGGTTGIGRATVALLVEQGARVVTFGRHQPELEDALAHAREVNPDADIHGLTADVSTRDDLARVFAAVDDHLGGLDILINSAGLAVGGAQDEADEDWRLAAETNFIGYIACAREAILRMKAAGAGHLVFVGSISAEFMGAGTSVYAATKAGIETYAKTLRKEVMDFHIKVTLVEPGSVGADMQEKSPEEQREAIARNEMLYAEDLADTIGFALTRSVRTDVSVLRVEPLLERS</sequence>
<accession>A0ABT5IDP4</accession>
<evidence type="ECO:0000256" key="3">
    <source>
        <dbReference type="RuleBase" id="RU000363"/>
    </source>
</evidence>
<keyword evidence="2" id="KW-0560">Oxidoreductase</keyword>
<dbReference type="PANTHER" id="PTHR43115:SF4">
    <property type="entry name" value="DEHYDROGENASE_REDUCTASE SDR FAMILY MEMBER 11"/>
    <property type="match status" value="1"/>
</dbReference>
<dbReference type="InterPro" id="IPR020904">
    <property type="entry name" value="Sc_DH/Rdtase_CS"/>
</dbReference>
<dbReference type="PROSITE" id="PS00061">
    <property type="entry name" value="ADH_SHORT"/>
    <property type="match status" value="1"/>
</dbReference>
<organism evidence="4 5">
    <name type="scientific">Asticcacaulis currens</name>
    <dbReference type="NCBI Taxonomy" id="2984210"/>
    <lineage>
        <taxon>Bacteria</taxon>
        <taxon>Pseudomonadati</taxon>
        <taxon>Pseudomonadota</taxon>
        <taxon>Alphaproteobacteria</taxon>
        <taxon>Caulobacterales</taxon>
        <taxon>Caulobacteraceae</taxon>
        <taxon>Asticcacaulis</taxon>
    </lineage>
</organism>
<dbReference type="Gene3D" id="3.40.50.720">
    <property type="entry name" value="NAD(P)-binding Rossmann-like Domain"/>
    <property type="match status" value="1"/>
</dbReference>
<dbReference type="RefSeq" id="WP_272741024.1">
    <property type="nucleotide sequence ID" value="NZ_JAQQKW010000004.1"/>
</dbReference>
<gene>
    <name evidence="4" type="ORF">PQU94_08450</name>
</gene>
<evidence type="ECO:0000256" key="2">
    <source>
        <dbReference type="ARBA" id="ARBA00023002"/>
    </source>
</evidence>
<dbReference type="PANTHER" id="PTHR43115">
    <property type="entry name" value="DEHYDROGENASE/REDUCTASE SDR FAMILY MEMBER 11"/>
    <property type="match status" value="1"/>
</dbReference>
<name>A0ABT5IDP4_9CAUL</name>
<comment type="similarity">
    <text evidence="1 3">Belongs to the short-chain dehydrogenases/reductases (SDR) family.</text>
</comment>
<comment type="caution">
    <text evidence="4">The sequence shown here is derived from an EMBL/GenBank/DDBJ whole genome shotgun (WGS) entry which is preliminary data.</text>
</comment>
<dbReference type="PRINTS" id="PR00080">
    <property type="entry name" value="SDRFAMILY"/>
</dbReference>
<dbReference type="EMBL" id="JAQQKW010000004">
    <property type="protein sequence ID" value="MDC7694309.1"/>
    <property type="molecule type" value="Genomic_DNA"/>
</dbReference>